<gene>
    <name evidence="1" type="ORF">D7V94_18410</name>
</gene>
<name>A0A3A9AQ87_9FIRM</name>
<dbReference type="InterPro" id="IPR043129">
    <property type="entry name" value="ATPase_NBD"/>
</dbReference>
<dbReference type="Proteomes" id="UP000280696">
    <property type="component" value="Unassembled WGS sequence"/>
</dbReference>
<organism evidence="1 2">
    <name type="scientific">Parablautia intestinalis</name>
    <dbReference type="NCBI Taxonomy" id="2320100"/>
    <lineage>
        <taxon>Bacteria</taxon>
        <taxon>Bacillati</taxon>
        <taxon>Bacillota</taxon>
        <taxon>Clostridia</taxon>
        <taxon>Lachnospirales</taxon>
        <taxon>Lachnospiraceae</taxon>
        <taxon>Parablautia</taxon>
    </lineage>
</organism>
<dbReference type="OrthoDB" id="9810372at2"/>
<keyword evidence="2" id="KW-1185">Reference proteome</keyword>
<evidence type="ECO:0000313" key="2">
    <source>
        <dbReference type="Proteomes" id="UP000280696"/>
    </source>
</evidence>
<dbReference type="SUPFAM" id="SSF53067">
    <property type="entry name" value="Actin-like ATPase domain"/>
    <property type="match status" value="1"/>
</dbReference>
<sequence length="105" mass="11245">MMEYLFGIDIGGSSIKTGIFSAEGILNEKSGSVTDRSEKGRNILTDIRKETIRMAGKLDLDIGKAGTGNRTLCLGRKGCLNQYASTEGLMWIADRKAAAENKAGS</sequence>
<comment type="caution">
    <text evidence="1">The sequence shown here is derived from an EMBL/GenBank/DDBJ whole genome shotgun (WGS) entry which is preliminary data.</text>
</comment>
<accession>A0A3A9AQ87</accession>
<dbReference type="AlphaFoldDB" id="A0A3A9AQ87"/>
<dbReference type="Gene3D" id="3.30.420.40">
    <property type="match status" value="1"/>
</dbReference>
<dbReference type="RefSeq" id="WP_120471769.1">
    <property type="nucleotide sequence ID" value="NZ_RAYQ01000023.1"/>
</dbReference>
<protein>
    <recommendedName>
        <fullName evidence="3">ROK family protein</fullName>
    </recommendedName>
</protein>
<dbReference type="EMBL" id="RAYQ01000023">
    <property type="protein sequence ID" value="RKI89426.1"/>
    <property type="molecule type" value="Genomic_DNA"/>
</dbReference>
<evidence type="ECO:0008006" key="3">
    <source>
        <dbReference type="Google" id="ProtNLM"/>
    </source>
</evidence>
<evidence type="ECO:0000313" key="1">
    <source>
        <dbReference type="EMBL" id="RKI89426.1"/>
    </source>
</evidence>
<proteinExistence type="predicted"/>
<reference evidence="1 2" key="1">
    <citation type="submission" date="2018-09" db="EMBL/GenBank/DDBJ databases">
        <title>Murine metabolic-syndrome-specific gut microbial biobank.</title>
        <authorList>
            <person name="Liu C."/>
        </authorList>
    </citation>
    <scope>NUCLEOTIDE SEQUENCE [LARGE SCALE GENOMIC DNA]</scope>
    <source>
        <strain evidence="1 2">0.1xD8-82</strain>
    </source>
</reference>